<evidence type="ECO:0000313" key="1">
    <source>
        <dbReference type="EMBL" id="SYX85941.1"/>
    </source>
</evidence>
<dbReference type="Proteomes" id="UP000304148">
    <property type="component" value="Chromosome"/>
</dbReference>
<accession>A0A383RLH2</accession>
<gene>
    <name evidence="1" type="ORF">PBLR_14363</name>
    <name evidence="2" type="ORF">PBLR_20037</name>
</gene>
<evidence type="ECO:0000313" key="2">
    <source>
        <dbReference type="EMBL" id="SYX87693.1"/>
    </source>
</evidence>
<evidence type="ECO:0000313" key="3">
    <source>
        <dbReference type="Proteomes" id="UP000304148"/>
    </source>
</evidence>
<reference evidence="3" key="2">
    <citation type="submission" date="2018-08" db="EMBL/GenBank/DDBJ databases">
        <authorList>
            <person name="Chevrot R."/>
        </authorList>
    </citation>
    <scope>NUCLEOTIDE SEQUENCE [LARGE SCALE GENOMIC DNA]</scope>
</reference>
<dbReference type="EMBL" id="LS992241">
    <property type="protein sequence ID" value="SYX85941.1"/>
    <property type="molecule type" value="Genomic_DNA"/>
</dbReference>
<dbReference type="RefSeq" id="WP_138187894.1">
    <property type="nucleotide sequence ID" value="NZ_LS992241.1"/>
</dbReference>
<sequence length="68" mass="8299">MNVMYKHEMYGGYKLSIRGVVIIELKRKKEYWVTVKETVKHQWYKQFKRMNKRFTTGRRCRGDVGVIV</sequence>
<reference evidence="2" key="1">
    <citation type="submission" date="2018-08" db="EMBL/GenBank/DDBJ databases">
        <authorList>
            <person name="Ferrada E.E."/>
            <person name="Latorre B.A."/>
        </authorList>
    </citation>
    <scope>NUCLEOTIDE SEQUENCE</scope>
    <source>
        <strain evidence="2">Paenibacillus B-LR1</strain>
    </source>
</reference>
<dbReference type="EMBL" id="LS992241">
    <property type="protein sequence ID" value="SYX87693.1"/>
    <property type="molecule type" value="Genomic_DNA"/>
</dbReference>
<protein>
    <submittedName>
        <fullName evidence="2">Uncharacterized protein</fullName>
    </submittedName>
</protein>
<proteinExistence type="predicted"/>
<organism evidence="2 3">
    <name type="scientific">Paenibacillus alvei</name>
    <name type="common">Bacillus alvei</name>
    <dbReference type="NCBI Taxonomy" id="44250"/>
    <lineage>
        <taxon>Bacteria</taxon>
        <taxon>Bacillati</taxon>
        <taxon>Bacillota</taxon>
        <taxon>Bacilli</taxon>
        <taxon>Bacillales</taxon>
        <taxon>Paenibacillaceae</taxon>
        <taxon>Paenibacillus</taxon>
    </lineage>
</organism>
<name>A0A383RLH2_PAEAL</name>
<dbReference type="AlphaFoldDB" id="A0A383RLH2"/>